<dbReference type="EMBL" id="AABOWU010000022">
    <property type="protein sequence ID" value="EAI3914887.1"/>
    <property type="molecule type" value="Genomic_DNA"/>
</dbReference>
<dbReference type="Proteomes" id="UP000559808">
    <property type="component" value="Unassembled WGS sequence"/>
</dbReference>
<protein>
    <submittedName>
        <fullName evidence="1">Uncharacterized protein</fullName>
    </submittedName>
</protein>
<evidence type="ECO:0000313" key="2">
    <source>
        <dbReference type="Proteomes" id="UP000559808"/>
    </source>
</evidence>
<name>A0A5L8LUZ1_CAMLA</name>
<organism evidence="1 2">
    <name type="scientific">Campylobacter lari</name>
    <dbReference type="NCBI Taxonomy" id="201"/>
    <lineage>
        <taxon>Bacteria</taxon>
        <taxon>Pseudomonadati</taxon>
        <taxon>Campylobacterota</taxon>
        <taxon>Epsilonproteobacteria</taxon>
        <taxon>Campylobacterales</taxon>
        <taxon>Campylobacteraceae</taxon>
        <taxon>Campylobacter</taxon>
    </lineage>
</organism>
<dbReference type="AlphaFoldDB" id="A0A5L8LUZ1"/>
<comment type="caution">
    <text evidence="1">The sequence shown here is derived from an EMBL/GenBank/DDBJ whole genome shotgun (WGS) entry which is preliminary data.</text>
</comment>
<gene>
    <name evidence="1" type="ORF">YZ34_07695</name>
</gene>
<proteinExistence type="predicted"/>
<accession>A0A5L8LUZ1</accession>
<reference evidence="1 2" key="1">
    <citation type="submission" date="2018-05" db="EMBL/GenBank/DDBJ databases">
        <authorList>
            <consortium name="PulseNet: The National Subtyping Network for Foodborne Disease Surveillance"/>
            <person name="Tarr C.L."/>
            <person name="Trees E."/>
            <person name="Katz L.S."/>
            <person name="Carleton-Romer H.A."/>
            <person name="Stroika S."/>
            <person name="Kucerova Z."/>
            <person name="Roache K.F."/>
            <person name="Sabol A.L."/>
            <person name="Besser J."/>
            <person name="Gerner-Smidt P."/>
        </authorList>
    </citation>
    <scope>NUCLEOTIDE SEQUENCE [LARGE SCALE GENOMIC DNA]</scope>
    <source>
        <strain evidence="1 2">D6489</strain>
    </source>
</reference>
<evidence type="ECO:0000313" key="1">
    <source>
        <dbReference type="EMBL" id="EAI3914887.1"/>
    </source>
</evidence>
<sequence>MNSINSKEIYDLKAPFAPGTYIELFLENNDDIQRKWGFFECDSQAKMQLLFVSDDYLQSFDSFSTLVDIDEDGELECNDDYNATLIEQENTNKIGFSLPLYRTKETKFEKYYIVVFAYEGEMPTLQDPYVIIDMSFRVGIGEDDNVANGVNLANYPKNIQEWNQISHIQSVWDAVKFFECLSKKIGDTFTIMRENFFSFCKNNPQIAGKIAYIYYRFDLGSQSFIDSVENDFKDYQRDRDFYFQTCKDVLLNCPIEKNNPKTLKEKYDELMQGKKLDIAIYKNLISKIATAICEKLDLNLITKNGEIDFFQGDEEEWGEYYKRRIRVNENNLHDLKEIIKTMIHEIRHFYVETYYYPGQGILRGYLFYAHGFSISDDYKILFDGFYKFDDKERQENAYEIQPNERDARFVEKIIDFLG</sequence>